<dbReference type="Proteomes" id="UP001419268">
    <property type="component" value="Unassembled WGS sequence"/>
</dbReference>
<gene>
    <name evidence="2" type="ORF">Scep_028517</name>
</gene>
<feature type="compositionally biased region" description="Basic and acidic residues" evidence="1">
    <location>
        <begin position="142"/>
        <end position="162"/>
    </location>
</feature>
<evidence type="ECO:0000313" key="2">
    <source>
        <dbReference type="EMBL" id="KAK9089435.1"/>
    </source>
</evidence>
<comment type="caution">
    <text evidence="2">The sequence shown here is derived from an EMBL/GenBank/DDBJ whole genome shotgun (WGS) entry which is preliminary data.</text>
</comment>
<keyword evidence="3" id="KW-1185">Reference proteome</keyword>
<feature type="compositionally biased region" description="Low complexity" evidence="1">
    <location>
        <begin position="164"/>
        <end position="174"/>
    </location>
</feature>
<name>A0AAP0EC77_9MAGN</name>
<organism evidence="2 3">
    <name type="scientific">Stephania cephalantha</name>
    <dbReference type="NCBI Taxonomy" id="152367"/>
    <lineage>
        <taxon>Eukaryota</taxon>
        <taxon>Viridiplantae</taxon>
        <taxon>Streptophyta</taxon>
        <taxon>Embryophyta</taxon>
        <taxon>Tracheophyta</taxon>
        <taxon>Spermatophyta</taxon>
        <taxon>Magnoliopsida</taxon>
        <taxon>Ranunculales</taxon>
        <taxon>Menispermaceae</taxon>
        <taxon>Menispermoideae</taxon>
        <taxon>Cissampelideae</taxon>
        <taxon>Stephania</taxon>
    </lineage>
</organism>
<reference evidence="2 3" key="1">
    <citation type="submission" date="2024-01" db="EMBL/GenBank/DDBJ databases">
        <title>Genome assemblies of Stephania.</title>
        <authorList>
            <person name="Yang L."/>
        </authorList>
    </citation>
    <scope>NUCLEOTIDE SEQUENCE [LARGE SCALE GENOMIC DNA]</scope>
    <source>
        <strain evidence="2">JXDWG</strain>
        <tissue evidence="2">Leaf</tissue>
    </source>
</reference>
<feature type="compositionally biased region" description="Basic and acidic residues" evidence="1">
    <location>
        <begin position="225"/>
        <end position="241"/>
    </location>
</feature>
<proteinExistence type="predicted"/>
<feature type="compositionally biased region" description="Basic and acidic residues" evidence="1">
    <location>
        <begin position="87"/>
        <end position="132"/>
    </location>
</feature>
<accession>A0AAP0EC77</accession>
<dbReference type="EMBL" id="JBBNAG010000012">
    <property type="protein sequence ID" value="KAK9089435.1"/>
    <property type="molecule type" value="Genomic_DNA"/>
</dbReference>
<sequence>MQGRSLRVRNYNNFEMLAFLRVFSTVSMINSSLPLFRISWQKAASILALEILPTFSLQKTLKAPSSKSQRRWFSRQRRPARGLWRQSGDDDGFRGSDEERSTAATKTGERRWGKDKPEAADALSRRDEERRTAAGGCTAGEGRGRGSDDQRVFHGSDEERRTAARAAQPPAAEGQGRRPWFPTRQRTPTTKGGGCTGRDGSWHHLRLTRRPLAATAEAPTPADGSDFRVWEADFGERETQR</sequence>
<feature type="compositionally biased region" description="Low complexity" evidence="1">
    <location>
        <begin position="210"/>
        <end position="222"/>
    </location>
</feature>
<feature type="compositionally biased region" description="Basic residues" evidence="1">
    <location>
        <begin position="68"/>
        <end position="80"/>
    </location>
</feature>
<evidence type="ECO:0000256" key="1">
    <source>
        <dbReference type="SAM" id="MobiDB-lite"/>
    </source>
</evidence>
<protein>
    <submittedName>
        <fullName evidence="2">Uncharacterized protein</fullName>
    </submittedName>
</protein>
<feature type="region of interest" description="Disordered" evidence="1">
    <location>
        <begin position="66"/>
        <end position="241"/>
    </location>
</feature>
<evidence type="ECO:0000313" key="3">
    <source>
        <dbReference type="Proteomes" id="UP001419268"/>
    </source>
</evidence>
<dbReference type="AlphaFoldDB" id="A0AAP0EC77"/>